<gene>
    <name evidence="2" type="ORF">KVG85_03120</name>
</gene>
<evidence type="ECO:0000256" key="1">
    <source>
        <dbReference type="SAM" id="MobiDB-lite"/>
    </source>
</evidence>
<dbReference type="RefSeq" id="WP_130929008.1">
    <property type="nucleotide sequence ID" value="NZ_JAHSTX010000001.1"/>
</dbReference>
<feature type="region of interest" description="Disordered" evidence="1">
    <location>
        <begin position="29"/>
        <end position="59"/>
    </location>
</feature>
<keyword evidence="3" id="KW-1185">Reference proteome</keyword>
<feature type="compositionally biased region" description="Polar residues" evidence="1">
    <location>
        <begin position="29"/>
        <end position="44"/>
    </location>
</feature>
<evidence type="ECO:0000313" key="3">
    <source>
        <dbReference type="Proteomes" id="UP001048763"/>
    </source>
</evidence>
<accession>A0ABS6RFU7</accession>
<dbReference type="EMBL" id="JAHSTX010000001">
    <property type="protein sequence ID" value="MBV4545093.1"/>
    <property type="molecule type" value="Genomic_DNA"/>
</dbReference>
<sequence length="59" mass="6550">MEYLTHIFTFLVGLGAGWTAKIVVSKIQTNNSQKRKTAQNNNTVHGDMAGGDMNKNNRQ</sequence>
<dbReference type="Proteomes" id="UP001048763">
    <property type="component" value="Unassembled WGS sequence"/>
</dbReference>
<comment type="caution">
    <text evidence="2">The sequence shown here is derived from an EMBL/GenBank/DDBJ whole genome shotgun (WGS) entry which is preliminary data.</text>
</comment>
<protein>
    <submittedName>
        <fullName evidence="2">Uncharacterized protein</fullName>
    </submittedName>
</protein>
<proteinExistence type="predicted"/>
<name>A0ABS6RFU7_9PSED</name>
<evidence type="ECO:0000313" key="2">
    <source>
        <dbReference type="EMBL" id="MBV4545093.1"/>
    </source>
</evidence>
<organism evidence="2 3">
    <name type="scientific">Pseudomonas triticicola</name>
    <dbReference type="NCBI Taxonomy" id="2842345"/>
    <lineage>
        <taxon>Bacteria</taxon>
        <taxon>Pseudomonadati</taxon>
        <taxon>Pseudomonadota</taxon>
        <taxon>Gammaproteobacteria</taxon>
        <taxon>Pseudomonadales</taxon>
        <taxon>Pseudomonadaceae</taxon>
        <taxon>Pseudomonas</taxon>
    </lineage>
</organism>
<reference evidence="2" key="1">
    <citation type="submission" date="2021-06" db="EMBL/GenBank/DDBJ databases">
        <title>Updating the genus Pseudomonas: Description of 43 new species and partition of the Pseudomonas putida group.</title>
        <authorList>
            <person name="Girard L."/>
            <person name="Lood C."/>
            <person name="Vandamme P."/>
            <person name="Rokni-Zadeh H."/>
            <person name="Van Noort V."/>
            <person name="Hofte M."/>
            <person name="Lavigne R."/>
            <person name="De Mot R."/>
        </authorList>
    </citation>
    <scope>NUCLEOTIDE SEQUENCE</scope>
    <source>
        <strain evidence="2">SWRI88</strain>
    </source>
</reference>